<evidence type="ECO:0000313" key="3">
    <source>
        <dbReference type="EMBL" id="VFJ55248.1"/>
    </source>
</evidence>
<sequence>MIKKSTIILSVLAALFVASYYLWQGKGENLEARTSIRLIGEALPPLEALETLSAKFTKETGINVIVEQYAVNEVHQKIMTDLVSSSGTYDLILQPHKHLGRLVSNNYLKPLGGCPDLGSDLNLDFDPNVDLFSEWWNEISCYKGKAYGFPFSALTMYLWYRRDLFENPAMQKSFEKEYGYPLTVPKYWGQYTDVAEFFTRPGDGFYGTAIQGKRHDALWYEFLNYLYSFGGDILEIKHGWEYGPIVINSPEAIDALKYYKSLMKHSPPGTLNYTWDDALAVMQQGKVAMVIMWNDSTYAVEYSKDSTVAGKMGFAMIPMRKGKDRRVGQLEGWSYLIPHSSPKPDEALQFITWMMKEGNQIEQHLNGGASARRSTYEDPRVAQLTYTEASLDTMEVALPKPTIPEGPEMTEILTRELSAALAGEKSPKEALDTAALGIKKLLGDKTVMKYPVN</sequence>
<dbReference type="GO" id="GO:0042597">
    <property type="term" value="C:periplasmic space"/>
    <property type="evidence" value="ECO:0007669"/>
    <property type="project" value="UniProtKB-SubCell"/>
</dbReference>
<dbReference type="Gene3D" id="3.40.190.10">
    <property type="entry name" value="Periplasmic binding protein-like II"/>
    <property type="match status" value="2"/>
</dbReference>
<organism evidence="3">
    <name type="scientific">Candidatus Kentrum sp. DK</name>
    <dbReference type="NCBI Taxonomy" id="2126562"/>
    <lineage>
        <taxon>Bacteria</taxon>
        <taxon>Pseudomonadati</taxon>
        <taxon>Pseudomonadota</taxon>
        <taxon>Gammaproteobacteria</taxon>
        <taxon>Candidatus Kentrum</taxon>
    </lineage>
</organism>
<dbReference type="InterPro" id="IPR050490">
    <property type="entry name" value="Bact_solute-bd_prot1"/>
</dbReference>
<dbReference type="Pfam" id="PF01547">
    <property type="entry name" value="SBP_bac_1"/>
    <property type="match status" value="1"/>
</dbReference>
<dbReference type="AlphaFoldDB" id="A0A450SN62"/>
<dbReference type="SUPFAM" id="SSF53850">
    <property type="entry name" value="Periplasmic binding protein-like II"/>
    <property type="match status" value="1"/>
</dbReference>
<proteinExistence type="inferred from homology"/>
<gene>
    <name evidence="3" type="ORF">BECKDK2373B_GA0170837_105114</name>
</gene>
<name>A0A450SN62_9GAMM</name>
<accession>A0A450SN62</accession>
<comment type="subcellular location">
    <subcellularLocation>
        <location evidence="1">Periplasm</location>
    </subcellularLocation>
</comment>
<evidence type="ECO:0000256" key="2">
    <source>
        <dbReference type="ARBA" id="ARBA00008520"/>
    </source>
</evidence>
<dbReference type="PANTHER" id="PTHR43649:SF12">
    <property type="entry name" value="DIACETYLCHITOBIOSE BINDING PROTEIN DASA"/>
    <property type="match status" value="1"/>
</dbReference>
<comment type="similarity">
    <text evidence="2">Belongs to the bacterial solute-binding protein 1 family.</text>
</comment>
<dbReference type="CDD" id="cd13585">
    <property type="entry name" value="PBP2_TMBP_like"/>
    <property type="match status" value="1"/>
</dbReference>
<protein>
    <submittedName>
        <fullName evidence="3">Carbohydrate ABC transporter substrate-binding protein, CUT1 family</fullName>
    </submittedName>
</protein>
<dbReference type="EMBL" id="CAADEX010000051">
    <property type="protein sequence ID" value="VFJ55248.1"/>
    <property type="molecule type" value="Genomic_DNA"/>
</dbReference>
<dbReference type="PANTHER" id="PTHR43649">
    <property type="entry name" value="ARABINOSE-BINDING PROTEIN-RELATED"/>
    <property type="match status" value="1"/>
</dbReference>
<evidence type="ECO:0000256" key="1">
    <source>
        <dbReference type="ARBA" id="ARBA00004418"/>
    </source>
</evidence>
<dbReference type="InterPro" id="IPR006059">
    <property type="entry name" value="SBP"/>
</dbReference>
<reference evidence="3" key="1">
    <citation type="submission" date="2019-02" db="EMBL/GenBank/DDBJ databases">
        <authorList>
            <person name="Gruber-Vodicka R. H."/>
            <person name="Seah K. B. B."/>
        </authorList>
    </citation>
    <scope>NUCLEOTIDE SEQUENCE</scope>
    <source>
        <strain evidence="3">BECK_DK47</strain>
    </source>
</reference>